<dbReference type="Gene3D" id="3.30.1370.10">
    <property type="entry name" value="K Homology domain, type 1"/>
    <property type="match status" value="1"/>
</dbReference>
<proteinExistence type="predicted"/>
<dbReference type="SMART" id="SM00225">
    <property type="entry name" value="BTB"/>
    <property type="match status" value="1"/>
</dbReference>
<evidence type="ECO:0000313" key="6">
    <source>
        <dbReference type="Proteomes" id="UP000085678"/>
    </source>
</evidence>
<keyword evidence="3" id="KW-0694">RNA-binding</keyword>
<dbReference type="PANTHER" id="PTHR24412">
    <property type="entry name" value="KELCH PROTEIN"/>
    <property type="match status" value="1"/>
</dbReference>
<dbReference type="SUPFAM" id="SSF54695">
    <property type="entry name" value="POZ domain"/>
    <property type="match status" value="1"/>
</dbReference>
<protein>
    <submittedName>
        <fullName evidence="7">Kelch-like protein 12 isoform X1</fullName>
    </submittedName>
</protein>
<dbReference type="Gene3D" id="3.30.710.10">
    <property type="entry name" value="Potassium Channel Kv1.1, Chain A"/>
    <property type="match status" value="1"/>
</dbReference>
<dbReference type="InParanoid" id="A0A1S3JZV2"/>
<dbReference type="RefSeq" id="XP_013415634.1">
    <property type="nucleotide sequence ID" value="XM_013560180.1"/>
</dbReference>
<dbReference type="STRING" id="7574.A0A1S3JZV2"/>
<organism evidence="6 7">
    <name type="scientific">Lingula anatina</name>
    <name type="common">Brachiopod</name>
    <name type="synonym">Lingula unguis</name>
    <dbReference type="NCBI Taxonomy" id="7574"/>
    <lineage>
        <taxon>Eukaryota</taxon>
        <taxon>Metazoa</taxon>
        <taxon>Spiralia</taxon>
        <taxon>Lophotrochozoa</taxon>
        <taxon>Brachiopoda</taxon>
        <taxon>Linguliformea</taxon>
        <taxon>Lingulata</taxon>
        <taxon>Lingulida</taxon>
        <taxon>Linguloidea</taxon>
        <taxon>Lingulidae</taxon>
        <taxon>Lingula</taxon>
    </lineage>
</organism>
<sequence>MAEGSSQASRDAKKLDELVSEITVLENLVEDLDIPREAFKHSFSLIDAELTRLNPSVQSSVNLHIPGVQVKKQSPQWKSGGVARLSATLYLPVKQYPNKNLIGRLIGRKGTTINRIQRETLCSITLKGHGVRKPFGSSQPQKPSFLSLFGRQLDSAEVTEEGDDEDPHVIITTSYIGEDAHRHLLQAVIAVKNAVLPEFPPDADCWTSMAQATDEEEKEEEDGTAETSVDSNTGGNDSSSSMFHFSEDVKQVSTKLYENWKKNILCDVTLVVEGLRISAHTIVLAAMSPYFEALFTSELYNKNEAEIDLHGLDAQAVKILVEYAYTRKLKIGAGNVESLLAAASFLQLHSLKEACALFMQNELGPHNCLGVLEFAKLHDCTSLYKAAEEILQSRCQEVLQEEEFLVHASVDRMRHLLETYSHQSCQVKPEILHAVVQWIESDMTDHIQYTQEFLTLAGIKAMTPKSLEAFYDDHPLLAATEVYQSLDTSLRDMHAQGLSTRDTSQSNEVINAVIQGEWFSNRKIYDIQPNLRIGSATFRNSPTFSSLFPDVQHKPLNSSRLLSTFTLHNDNIYFAGGTRDTDTYKNNWKGAFCKDPNSGRSLRILHAGGSDNITLEQPKVDAGAAVLNDRLYIVGGALPVSTCRSYGYHTKRVLYMPELVEAVDMNLGQVLSDVPALMTPRSCARAAALNGRLYVVGGSQLLVEENPDTTVQKGNMSHRRAVFAAPTVVTATAMSLNQAEAYDPREGKWTAVSSLDKPRRGHGLLMYDECLFAAGGYDDHRILNSVECYEPRMDRWMAVPSMNYERLGVALTTYNNLLCAVGGVPSVEYFSDRVGSCSPRKLGFPSLELYDPWTKTWTNLHCYDRFVETYITSAISAHKEMKLKTRKPVPPVKKSPGPFRNGRETIDIPHLDLSRGRFFSSRYSDESDFDYEDEYEYLMNMADLDYNSDDPYIF</sequence>
<reference evidence="7" key="1">
    <citation type="submission" date="2025-08" db="UniProtKB">
        <authorList>
            <consortium name="RefSeq"/>
        </authorList>
    </citation>
    <scope>IDENTIFICATION</scope>
    <source>
        <tissue evidence="7">Gonads</tissue>
    </source>
</reference>
<feature type="compositionally biased region" description="Acidic residues" evidence="4">
    <location>
        <begin position="213"/>
        <end position="224"/>
    </location>
</feature>
<dbReference type="Gene3D" id="2.120.10.80">
    <property type="entry name" value="Kelch-type beta propeller"/>
    <property type="match status" value="1"/>
</dbReference>
<dbReference type="Pfam" id="PF01344">
    <property type="entry name" value="Kelch_1"/>
    <property type="match status" value="1"/>
</dbReference>
<dbReference type="InterPro" id="IPR006652">
    <property type="entry name" value="Kelch_1"/>
</dbReference>
<keyword evidence="1" id="KW-0880">Kelch repeat</keyword>
<evidence type="ECO:0000256" key="2">
    <source>
        <dbReference type="ARBA" id="ARBA00022737"/>
    </source>
</evidence>
<feature type="region of interest" description="Disordered" evidence="4">
    <location>
        <begin position="211"/>
        <end position="242"/>
    </location>
</feature>
<evidence type="ECO:0000256" key="4">
    <source>
        <dbReference type="SAM" id="MobiDB-lite"/>
    </source>
</evidence>
<dbReference type="InterPro" id="IPR015915">
    <property type="entry name" value="Kelch-typ_b-propeller"/>
</dbReference>
<feature type="compositionally biased region" description="Low complexity" evidence="4">
    <location>
        <begin position="225"/>
        <end position="241"/>
    </location>
</feature>
<dbReference type="Pfam" id="PF00651">
    <property type="entry name" value="BTB"/>
    <property type="match status" value="1"/>
</dbReference>
<evidence type="ECO:0000256" key="3">
    <source>
        <dbReference type="PROSITE-ProRule" id="PRU00117"/>
    </source>
</evidence>
<dbReference type="SUPFAM" id="SSF54791">
    <property type="entry name" value="Eukaryotic type KH-domain (KH-domain type I)"/>
    <property type="match status" value="1"/>
</dbReference>
<dbReference type="InterPro" id="IPR004087">
    <property type="entry name" value="KH_dom"/>
</dbReference>
<dbReference type="Proteomes" id="UP000085678">
    <property type="component" value="Unplaced"/>
</dbReference>
<dbReference type="KEGG" id="lak:106177420"/>
<dbReference type="SMART" id="SM00612">
    <property type="entry name" value="Kelch"/>
    <property type="match status" value="2"/>
</dbReference>
<dbReference type="InterPro" id="IPR000210">
    <property type="entry name" value="BTB/POZ_dom"/>
</dbReference>
<dbReference type="SMART" id="SM00322">
    <property type="entry name" value="KH"/>
    <property type="match status" value="1"/>
</dbReference>
<dbReference type="Gene3D" id="1.25.40.420">
    <property type="match status" value="1"/>
</dbReference>
<dbReference type="InterPro" id="IPR011705">
    <property type="entry name" value="BACK"/>
</dbReference>
<dbReference type="GO" id="GO:0003723">
    <property type="term" value="F:RNA binding"/>
    <property type="evidence" value="ECO:0007669"/>
    <property type="project" value="UniProtKB-UniRule"/>
</dbReference>
<feature type="domain" description="BTB" evidence="5">
    <location>
        <begin position="266"/>
        <end position="333"/>
    </location>
</feature>
<name>A0A1S3JZV2_LINAN</name>
<dbReference type="SUPFAM" id="SSF117281">
    <property type="entry name" value="Kelch motif"/>
    <property type="match status" value="1"/>
</dbReference>
<dbReference type="AlphaFoldDB" id="A0A1S3JZV2"/>
<keyword evidence="6" id="KW-1185">Reference proteome</keyword>
<dbReference type="Pfam" id="PF22675">
    <property type="entry name" value="KH-I_KHDC4-BBP"/>
    <property type="match status" value="1"/>
</dbReference>
<dbReference type="PANTHER" id="PTHR24412:SF489">
    <property type="entry name" value="RING FINGER DOMAIN AND KELCH REPEAT-CONTAINING PROTEIN DDB_G0271372"/>
    <property type="match status" value="1"/>
</dbReference>
<dbReference type="OrthoDB" id="10027872at2759"/>
<dbReference type="GeneID" id="106177420"/>
<dbReference type="InterPro" id="IPR036612">
    <property type="entry name" value="KH_dom_type_1_sf"/>
</dbReference>
<evidence type="ECO:0000313" key="7">
    <source>
        <dbReference type="RefSeq" id="XP_013415634.1"/>
    </source>
</evidence>
<evidence type="ECO:0000256" key="1">
    <source>
        <dbReference type="ARBA" id="ARBA00022441"/>
    </source>
</evidence>
<dbReference type="InterPro" id="IPR011333">
    <property type="entry name" value="SKP1/BTB/POZ_sf"/>
</dbReference>
<dbReference type="Pfam" id="PF07707">
    <property type="entry name" value="BACK"/>
    <property type="match status" value="1"/>
</dbReference>
<accession>A0A1S3JZV2</accession>
<dbReference type="PROSITE" id="PS50097">
    <property type="entry name" value="BTB"/>
    <property type="match status" value="1"/>
</dbReference>
<dbReference type="PROSITE" id="PS50084">
    <property type="entry name" value="KH_TYPE_1"/>
    <property type="match status" value="1"/>
</dbReference>
<evidence type="ECO:0000259" key="5">
    <source>
        <dbReference type="PROSITE" id="PS50097"/>
    </source>
</evidence>
<dbReference type="SMART" id="SM00875">
    <property type="entry name" value="BACK"/>
    <property type="match status" value="1"/>
</dbReference>
<gene>
    <name evidence="7" type="primary">LOC106177420</name>
</gene>
<dbReference type="InterPro" id="IPR055256">
    <property type="entry name" value="KH_1_KHDC4/BBP-like"/>
</dbReference>
<keyword evidence="2" id="KW-0677">Repeat</keyword>